<dbReference type="SUPFAM" id="SSF48403">
    <property type="entry name" value="Ankyrin repeat"/>
    <property type="match status" value="1"/>
</dbReference>
<evidence type="ECO:0000256" key="1">
    <source>
        <dbReference type="ARBA" id="ARBA00022737"/>
    </source>
</evidence>
<dbReference type="PROSITE" id="PS50297">
    <property type="entry name" value="ANK_REP_REGION"/>
    <property type="match status" value="2"/>
</dbReference>
<dbReference type="AlphaFoldDB" id="A0A7R8ZTD7"/>
<sequence length="321" mass="35647">MNALPLLNGLSLEVRSARGREDRMADVYNAIEEGRYEAAIALIQGGADVGWASETFRWTALHLAAIRAHPRLVSLLVQHRARVEAEDGWKRTPLLRAIGWMSSLSKEEARLECVKLLLQAGANIRHCDKDGNNALHYATSRRQLSIAQHLLTVDPSLCLVKNSAEETALHVAADYTQPAMISLLLQHGARVDDQDNQKQTPLLVAIGCPRPWDIGWRSSPSKEEDRLRCVEVLLQAGANIRHCDENGNNALHYACQSSHLSIVKHLIIADLSLLQVKNKKGKMPSNYAKDDIKAHIQKVEALLKSVNPVLDASIDEDLHFL</sequence>
<dbReference type="PANTHER" id="PTHR24198">
    <property type="entry name" value="ANKYRIN REPEAT AND PROTEIN KINASE DOMAIN-CONTAINING PROTEIN"/>
    <property type="match status" value="1"/>
</dbReference>
<organism evidence="3">
    <name type="scientific">Cyprideis torosa</name>
    <dbReference type="NCBI Taxonomy" id="163714"/>
    <lineage>
        <taxon>Eukaryota</taxon>
        <taxon>Metazoa</taxon>
        <taxon>Ecdysozoa</taxon>
        <taxon>Arthropoda</taxon>
        <taxon>Crustacea</taxon>
        <taxon>Oligostraca</taxon>
        <taxon>Ostracoda</taxon>
        <taxon>Podocopa</taxon>
        <taxon>Podocopida</taxon>
        <taxon>Cytherocopina</taxon>
        <taxon>Cytheroidea</taxon>
        <taxon>Cytherideidae</taxon>
        <taxon>Cyprideis</taxon>
    </lineage>
</organism>
<proteinExistence type="predicted"/>
<accession>A0A7R8ZTD7</accession>
<name>A0A7R8ZTD7_9CRUS</name>
<feature type="non-terminal residue" evidence="3">
    <location>
        <position position="1"/>
    </location>
</feature>
<reference evidence="3" key="1">
    <citation type="submission" date="2020-11" db="EMBL/GenBank/DDBJ databases">
        <authorList>
            <person name="Tran Van P."/>
        </authorList>
    </citation>
    <scope>NUCLEOTIDE SEQUENCE</scope>
</reference>
<keyword evidence="1" id="KW-0677">Repeat</keyword>
<dbReference type="Pfam" id="PF13637">
    <property type="entry name" value="Ank_4"/>
    <property type="match status" value="2"/>
</dbReference>
<dbReference type="Pfam" id="PF12796">
    <property type="entry name" value="Ank_2"/>
    <property type="match status" value="2"/>
</dbReference>
<dbReference type="SMART" id="SM00248">
    <property type="entry name" value="ANK"/>
    <property type="match status" value="7"/>
</dbReference>
<keyword evidence="2" id="KW-0040">ANK repeat</keyword>
<dbReference type="PROSITE" id="PS50088">
    <property type="entry name" value="ANK_REPEAT"/>
    <property type="match status" value="3"/>
</dbReference>
<dbReference type="EMBL" id="OB677452">
    <property type="protein sequence ID" value="CAD7236235.1"/>
    <property type="molecule type" value="Genomic_DNA"/>
</dbReference>
<dbReference type="InterPro" id="IPR002110">
    <property type="entry name" value="Ankyrin_rpt"/>
</dbReference>
<dbReference type="PANTHER" id="PTHR24198:SF165">
    <property type="entry name" value="ANKYRIN REPEAT-CONTAINING PROTEIN-RELATED"/>
    <property type="match status" value="1"/>
</dbReference>
<dbReference type="Gene3D" id="1.25.40.20">
    <property type="entry name" value="Ankyrin repeat-containing domain"/>
    <property type="match status" value="4"/>
</dbReference>
<dbReference type="InterPro" id="IPR036770">
    <property type="entry name" value="Ankyrin_rpt-contain_sf"/>
</dbReference>
<gene>
    <name evidence="3" type="ORF">CTOB1V02_LOCUS14050</name>
</gene>
<dbReference type="OrthoDB" id="19174at2759"/>
<evidence type="ECO:0000256" key="2">
    <source>
        <dbReference type="ARBA" id="ARBA00023043"/>
    </source>
</evidence>
<evidence type="ECO:0000313" key="3">
    <source>
        <dbReference type="EMBL" id="CAD7236235.1"/>
    </source>
</evidence>
<protein>
    <submittedName>
        <fullName evidence="3">Uncharacterized protein</fullName>
    </submittedName>
</protein>